<name>M5JKD8_9HYPH</name>
<dbReference type="AlphaFoldDB" id="M5JKD8"/>
<dbReference type="Pfam" id="PF11836">
    <property type="entry name" value="Phage_TAC_11"/>
    <property type="match status" value="1"/>
</dbReference>
<evidence type="ECO:0000313" key="1">
    <source>
        <dbReference type="EMBL" id="ELT46832.1"/>
    </source>
</evidence>
<comment type="caution">
    <text evidence="1">The sequence shown here is derived from an EMBL/GenBank/DDBJ whole genome shotgun (WGS) entry which is preliminary data.</text>
</comment>
<dbReference type="InterPro" id="IPR021791">
    <property type="entry name" value="Phage_TAC_11"/>
</dbReference>
<reference evidence="1 2" key="1">
    <citation type="journal article" date="2013" name="Gut Pathog.">
        <title>Draft genome of Ochrobactrum intermedium strain M86 isolated from non-ulcer dyspeptic individual from India.</title>
        <authorList>
            <person name="Kulkarni G."/>
            <person name="Dhotre D."/>
            <person name="Dharne M."/>
            <person name="Shetty S."/>
            <person name="Chowdhury S."/>
            <person name="Misra V."/>
            <person name="Misra S."/>
            <person name="Patole M."/>
            <person name="Shouche Y."/>
        </authorList>
    </citation>
    <scope>NUCLEOTIDE SEQUENCE [LARGE SCALE GENOMIC DNA]</scope>
    <source>
        <strain evidence="1 2">M86</strain>
    </source>
</reference>
<proteinExistence type="predicted"/>
<organism evidence="1 2">
    <name type="scientific">Brucella intermedia M86</name>
    <dbReference type="NCBI Taxonomy" id="1234597"/>
    <lineage>
        <taxon>Bacteria</taxon>
        <taxon>Pseudomonadati</taxon>
        <taxon>Pseudomonadota</taxon>
        <taxon>Alphaproteobacteria</taxon>
        <taxon>Hyphomicrobiales</taxon>
        <taxon>Brucellaceae</taxon>
        <taxon>Brucella/Ochrobactrum group</taxon>
        <taxon>Brucella</taxon>
    </lineage>
</organism>
<dbReference type="RefSeq" id="WP_006473009.1">
    <property type="nucleotide sequence ID" value="NZ_AOGE01000073.1"/>
</dbReference>
<evidence type="ECO:0008006" key="3">
    <source>
        <dbReference type="Google" id="ProtNLM"/>
    </source>
</evidence>
<dbReference type="EMBL" id="AOGE01000073">
    <property type="protein sequence ID" value="ELT46832.1"/>
    <property type="molecule type" value="Genomic_DNA"/>
</dbReference>
<dbReference type="PATRIC" id="fig|1234597.4.peg.4663"/>
<accession>M5JKD8</accession>
<dbReference type="OrthoDB" id="7509188at2"/>
<gene>
    <name evidence="1" type="ORF">D584_22636</name>
</gene>
<protein>
    <recommendedName>
        <fullName evidence="3">Gene transfer agent family protein</fullName>
    </recommendedName>
</protein>
<sequence length="129" mass="13832">MSASLRAEIVLEWGDGEYAFALRGKEIEELEHICGKVGIGAIYQRVMLGVWFWGDIYNTVRLGLIGGGMGAVEAKRLTDMYIGREKPAVLVTGPNNPETVAKAILNAAFHGVGDIDTGEPKAGENPATE</sequence>
<dbReference type="Proteomes" id="UP000011971">
    <property type="component" value="Unassembled WGS sequence"/>
</dbReference>
<evidence type="ECO:0000313" key="2">
    <source>
        <dbReference type="Proteomes" id="UP000011971"/>
    </source>
</evidence>